<dbReference type="EMBL" id="JALBUU010000014">
    <property type="protein sequence ID" value="MCI0754855.1"/>
    <property type="molecule type" value="Genomic_DNA"/>
</dbReference>
<sequence length="73" mass="8104">MSAHTAPAAIPQGWTSSQAVEAAARAARARRVSNGEIMTYVVDGWVVREYPGRRIERLAPLADFRDEDFPYPT</sequence>
<reference evidence="1 2" key="1">
    <citation type="submission" date="2022-03" db="EMBL/GenBank/DDBJ databases">
        <title>Complete genome analysis of Roseomonas KG 17.1 : a prolific producer of plant growth promoters.</title>
        <authorList>
            <person name="Saadouli I."/>
            <person name="Najjari A."/>
            <person name="Mosbah A."/>
            <person name="Ouzari H.I."/>
        </authorList>
    </citation>
    <scope>NUCLEOTIDE SEQUENCE [LARGE SCALE GENOMIC DNA]</scope>
    <source>
        <strain evidence="1 2">KG17-1</strain>
    </source>
</reference>
<proteinExistence type="predicted"/>
<evidence type="ECO:0000313" key="1">
    <source>
        <dbReference type="EMBL" id="MCI0754855.1"/>
    </source>
</evidence>
<dbReference type="RefSeq" id="WP_241793152.1">
    <property type="nucleotide sequence ID" value="NZ_JALBUU010000014.1"/>
</dbReference>
<organism evidence="1 2">
    <name type="scientific">Teichococcus vastitatis</name>
    <dbReference type="NCBI Taxonomy" id="2307076"/>
    <lineage>
        <taxon>Bacteria</taxon>
        <taxon>Pseudomonadati</taxon>
        <taxon>Pseudomonadota</taxon>
        <taxon>Alphaproteobacteria</taxon>
        <taxon>Acetobacterales</taxon>
        <taxon>Roseomonadaceae</taxon>
        <taxon>Roseomonas</taxon>
    </lineage>
</organism>
<gene>
    <name evidence="1" type="ORF">MON41_14010</name>
</gene>
<name>A0ABS9W7G4_9PROT</name>
<accession>A0ABS9W7G4</accession>
<comment type="caution">
    <text evidence="1">The sequence shown here is derived from an EMBL/GenBank/DDBJ whole genome shotgun (WGS) entry which is preliminary data.</text>
</comment>
<dbReference type="Proteomes" id="UP001201985">
    <property type="component" value="Unassembled WGS sequence"/>
</dbReference>
<evidence type="ECO:0000313" key="2">
    <source>
        <dbReference type="Proteomes" id="UP001201985"/>
    </source>
</evidence>
<keyword evidence="2" id="KW-1185">Reference proteome</keyword>
<protein>
    <submittedName>
        <fullName evidence="1">Uncharacterized protein</fullName>
    </submittedName>
</protein>